<dbReference type="EMBL" id="QFBC01000003">
    <property type="protein sequence ID" value="PWE56767.1"/>
    <property type="molecule type" value="Genomic_DNA"/>
</dbReference>
<organism evidence="1 2">
    <name type="scientific">Metarhizobium album</name>
    <dbReference type="NCBI Taxonomy" id="2182425"/>
    <lineage>
        <taxon>Bacteria</taxon>
        <taxon>Pseudomonadati</taxon>
        <taxon>Pseudomonadota</taxon>
        <taxon>Alphaproteobacteria</taxon>
        <taxon>Hyphomicrobiales</taxon>
        <taxon>Rhizobiaceae</taxon>
        <taxon>Metarhizobium</taxon>
    </lineage>
</organism>
<comment type="caution">
    <text evidence="1">The sequence shown here is derived from an EMBL/GenBank/DDBJ whole genome shotgun (WGS) entry which is preliminary data.</text>
</comment>
<gene>
    <name evidence="1" type="ORF">DEM27_10415</name>
</gene>
<dbReference type="Proteomes" id="UP000245252">
    <property type="component" value="Unassembled WGS sequence"/>
</dbReference>
<dbReference type="RefSeq" id="WP_109458142.1">
    <property type="nucleotide sequence ID" value="NZ_QFBC01000003.1"/>
</dbReference>
<dbReference type="Pfam" id="PF24175">
    <property type="entry name" value="SU10_adaptor"/>
    <property type="match status" value="1"/>
</dbReference>
<keyword evidence="2" id="KW-1185">Reference proteome</keyword>
<dbReference type="OrthoDB" id="9181825at2"/>
<evidence type="ECO:0000313" key="2">
    <source>
        <dbReference type="Proteomes" id="UP000245252"/>
    </source>
</evidence>
<name>A0A2U2DTZ1_9HYPH</name>
<accession>A0A2U2DTZ1</accession>
<sequence>MTFLELVQRAAFESGTVSGVGQPPTVVEQVGRLRHFVQWTASAYTAIQNRRPSWLWLRDEFQANLTANQQRYGGSDLSLDRLAEFVTAQPLSIYQTSVGVSDESLLDGKTWDEFYKAYLVGPNRDQTGKPQVFTMDAAGRLVFFPKPDATYTLRGAYRKTPQVLAANADVPEMPARFHELIVWKALLLLAEFDESLNQLPLWNAEYNRMMSELESEQLPRITLGGPLA</sequence>
<evidence type="ECO:0000313" key="1">
    <source>
        <dbReference type="EMBL" id="PWE56767.1"/>
    </source>
</evidence>
<protein>
    <submittedName>
        <fullName evidence="1">Uncharacterized protein</fullName>
    </submittedName>
</protein>
<proteinExistence type="predicted"/>
<dbReference type="InterPro" id="IPR056209">
    <property type="entry name" value="SU10_adaptor"/>
</dbReference>
<dbReference type="AlphaFoldDB" id="A0A2U2DTZ1"/>
<reference evidence="1 2" key="1">
    <citation type="submission" date="2018-05" db="EMBL/GenBank/DDBJ databases">
        <title>The draft genome of strain NS-104.</title>
        <authorList>
            <person name="Hang P."/>
            <person name="Jiang J."/>
        </authorList>
    </citation>
    <scope>NUCLEOTIDE SEQUENCE [LARGE SCALE GENOMIC DNA]</scope>
    <source>
        <strain evidence="1 2">NS-104</strain>
    </source>
</reference>